<dbReference type="GeneID" id="105130820"/>
<organism evidence="3 4">
    <name type="scientific">Populus euphratica</name>
    <name type="common">Euphrates poplar</name>
    <dbReference type="NCBI Taxonomy" id="75702"/>
    <lineage>
        <taxon>Eukaryota</taxon>
        <taxon>Viridiplantae</taxon>
        <taxon>Streptophyta</taxon>
        <taxon>Embryophyta</taxon>
        <taxon>Tracheophyta</taxon>
        <taxon>Spermatophyta</taxon>
        <taxon>Magnoliopsida</taxon>
        <taxon>eudicotyledons</taxon>
        <taxon>Gunneridae</taxon>
        <taxon>Pentapetalae</taxon>
        <taxon>rosids</taxon>
        <taxon>fabids</taxon>
        <taxon>Malpighiales</taxon>
        <taxon>Salicaceae</taxon>
        <taxon>Saliceae</taxon>
        <taxon>Populus</taxon>
    </lineage>
</organism>
<dbReference type="Gene3D" id="3.75.10.10">
    <property type="entry name" value="L-arginine/glycine Amidinotransferase, Chain A"/>
    <property type="match status" value="1"/>
</dbReference>
<evidence type="ECO:0000313" key="4">
    <source>
        <dbReference type="RefSeq" id="XP_011031805.1"/>
    </source>
</evidence>
<dbReference type="SMART" id="SM00654">
    <property type="entry name" value="eIF6"/>
    <property type="match status" value="1"/>
</dbReference>
<accession>A0AAJ6UN08</accession>
<gene>
    <name evidence="4" type="primary">LOC105130820</name>
</gene>
<proteinExistence type="predicted"/>
<dbReference type="Pfam" id="PF01912">
    <property type="entry name" value="eIF-6"/>
    <property type="match status" value="1"/>
</dbReference>
<keyword evidence="3" id="KW-1185">Reference proteome</keyword>
<keyword evidence="2" id="KW-0648">Protein biosynthesis</keyword>
<keyword evidence="1" id="KW-0396">Initiation factor</keyword>
<protein>
    <submittedName>
        <fullName evidence="4">Eukaryotic translation initiation factor 6-2-like</fullName>
    </submittedName>
</protein>
<name>A0AAJ6UN08_POPEU</name>
<dbReference type="PANTHER" id="PTHR10784">
    <property type="entry name" value="TRANSLATION INITIATION FACTOR 6"/>
    <property type="match status" value="1"/>
</dbReference>
<dbReference type="RefSeq" id="XP_011031805.1">
    <property type="nucleotide sequence ID" value="XM_011033503.1"/>
</dbReference>
<dbReference type="SUPFAM" id="SSF55909">
    <property type="entry name" value="Pentein"/>
    <property type="match status" value="1"/>
</dbReference>
<sequence length="173" mass="18680">NKNPRTKQGDIVLKRKAAAIGHKQIPWRVQNHTTLHPLSFTDASVSGIAKTTNKCCSTFEAELADAIPVVKTSIAGTRIIGRLCAGNKNGHLVPHTTTDQELQHLRNILPDQVVVLRTEGKLSALGNCIACNDDTMTLTGSSKLSRTNSSGVAGIPFQALKVNHRKPRRCSRG</sequence>
<dbReference type="GO" id="GO:0042256">
    <property type="term" value="P:cytosolic ribosome assembly"/>
    <property type="evidence" value="ECO:0007669"/>
    <property type="project" value="InterPro"/>
</dbReference>
<evidence type="ECO:0000256" key="2">
    <source>
        <dbReference type="ARBA" id="ARBA00022917"/>
    </source>
</evidence>
<dbReference type="Proteomes" id="UP000694918">
    <property type="component" value="Unplaced"/>
</dbReference>
<feature type="non-terminal residue" evidence="4">
    <location>
        <position position="1"/>
    </location>
</feature>
<dbReference type="KEGG" id="peu:105130820"/>
<reference evidence="4" key="1">
    <citation type="submission" date="2025-08" db="UniProtKB">
        <authorList>
            <consortium name="RefSeq"/>
        </authorList>
    </citation>
    <scope>IDENTIFICATION</scope>
</reference>
<dbReference type="InterPro" id="IPR002769">
    <property type="entry name" value="eIF6"/>
</dbReference>
<evidence type="ECO:0000313" key="3">
    <source>
        <dbReference type="Proteomes" id="UP000694918"/>
    </source>
</evidence>
<dbReference type="GO" id="GO:0043022">
    <property type="term" value="F:ribosome binding"/>
    <property type="evidence" value="ECO:0007669"/>
    <property type="project" value="InterPro"/>
</dbReference>
<evidence type="ECO:0000256" key="1">
    <source>
        <dbReference type="ARBA" id="ARBA00022540"/>
    </source>
</evidence>
<dbReference type="GO" id="GO:0003743">
    <property type="term" value="F:translation initiation factor activity"/>
    <property type="evidence" value="ECO:0007669"/>
    <property type="project" value="UniProtKB-KW"/>
</dbReference>
<dbReference type="AlphaFoldDB" id="A0AAJ6UN08"/>